<accession>A0A7U2QWW6</accession>
<name>A0A7U2QWW6_ASPFN</name>
<sequence length="205" mass="22222">MACTRSTSRLMLTGLYGSTLMRTKSLKSRGRSTVVTSTNKSATRRVISTTTSSTTPIDSSIMPSARTRPISQVTDEIVWDRMYTVLIEVTPPPKPAPIPDQTIAEEAKTGNLAPMMLCIAHKCAFLGCSQAARLTLSAPTRTCICLVKGGPPSDQRSRLSKELKALIDQDLHYKCTPIGPYRSSAQDSKLHVPAADGLRMTVAVR</sequence>
<dbReference type="Proteomes" id="UP000596276">
    <property type="component" value="Chromosome 1"/>
</dbReference>
<proteinExistence type="predicted"/>
<dbReference type="VEuPathDB" id="FungiDB:F9C07_255"/>
<evidence type="ECO:0000313" key="2">
    <source>
        <dbReference type="Proteomes" id="UP000596276"/>
    </source>
</evidence>
<gene>
    <name evidence="1" type="ORF">F9C07_255</name>
</gene>
<dbReference type="AlphaFoldDB" id="A0A7U2QWW6"/>
<organism evidence="1 2">
    <name type="scientific">Aspergillus flavus (strain ATCC 200026 / FGSC A1120 / IAM 13836 / NRRL 3357 / JCM 12722 / SRRC 167)</name>
    <dbReference type="NCBI Taxonomy" id="332952"/>
    <lineage>
        <taxon>Eukaryota</taxon>
        <taxon>Fungi</taxon>
        <taxon>Dikarya</taxon>
        <taxon>Ascomycota</taxon>
        <taxon>Pezizomycotina</taxon>
        <taxon>Eurotiomycetes</taxon>
        <taxon>Eurotiomycetidae</taxon>
        <taxon>Eurotiales</taxon>
        <taxon>Aspergillaceae</taxon>
        <taxon>Aspergillus</taxon>
        <taxon>Aspergillus subgen. Circumdati</taxon>
    </lineage>
</organism>
<keyword evidence="2" id="KW-1185">Reference proteome</keyword>
<reference evidence="2" key="1">
    <citation type="journal article" date="2021" name="G3 (Bethesda)">
        <title>Chromosome assembled and annotated genome sequence of Aspergillus flavus NRRL 3357.</title>
        <authorList>
            <person name="Skerker J.M."/>
            <person name="Pianalto K.M."/>
            <person name="Mondo S.J."/>
            <person name="Yang K."/>
            <person name="Arkin A.P."/>
            <person name="Keller N.P."/>
            <person name="Grigoriev I.V."/>
            <person name="Louise Glass N.L."/>
        </authorList>
    </citation>
    <scope>NUCLEOTIDE SEQUENCE [LARGE SCALE GENOMIC DNA]</scope>
    <source>
        <strain evidence="2">ATCC 200026 / FGSC A1120 / IAM 13836 / NRRL 3357 / JCM 12722 / SRRC 167</strain>
    </source>
</reference>
<dbReference type="EMBL" id="CP044619">
    <property type="protein sequence ID" value="QRD87267.1"/>
    <property type="molecule type" value="Genomic_DNA"/>
</dbReference>
<protein>
    <submittedName>
        <fullName evidence="1">Uncharacterized protein</fullName>
    </submittedName>
</protein>
<evidence type="ECO:0000313" key="1">
    <source>
        <dbReference type="EMBL" id="QRD87267.1"/>
    </source>
</evidence>